<reference evidence="1" key="1">
    <citation type="submission" date="2014-12" db="EMBL/GenBank/DDBJ databases">
        <title>Insight into the proteome of Arion vulgaris.</title>
        <authorList>
            <person name="Aradska J."/>
            <person name="Bulat T."/>
            <person name="Smidak R."/>
            <person name="Sarate P."/>
            <person name="Gangsoo J."/>
            <person name="Sialana F."/>
            <person name="Bilban M."/>
            <person name="Lubec G."/>
        </authorList>
    </citation>
    <scope>NUCLEOTIDE SEQUENCE</scope>
    <source>
        <tissue evidence="1">Skin</tissue>
    </source>
</reference>
<organism evidence="1">
    <name type="scientific">Arion vulgaris</name>
    <dbReference type="NCBI Taxonomy" id="1028688"/>
    <lineage>
        <taxon>Eukaryota</taxon>
        <taxon>Metazoa</taxon>
        <taxon>Spiralia</taxon>
        <taxon>Lophotrochozoa</taxon>
        <taxon>Mollusca</taxon>
        <taxon>Gastropoda</taxon>
        <taxon>Heterobranchia</taxon>
        <taxon>Euthyneura</taxon>
        <taxon>Panpulmonata</taxon>
        <taxon>Eupulmonata</taxon>
        <taxon>Stylommatophora</taxon>
        <taxon>Helicina</taxon>
        <taxon>Arionoidea</taxon>
        <taxon>Arionidae</taxon>
        <taxon>Arion</taxon>
    </lineage>
</organism>
<sequence length="90" mass="9724">NKTFEMPPSSISLHEQDKTTDISSSSLLSCTDQLLTDENSLSFKDIETTGVSNAQIESNIVRQSSSVGNTDDSTNMCLSTSLFSLLKSDV</sequence>
<protein>
    <submittedName>
        <fullName evidence="1">Uncharacterized protein</fullName>
    </submittedName>
</protein>
<evidence type="ECO:0000313" key="1">
    <source>
        <dbReference type="EMBL" id="CEK53747.1"/>
    </source>
</evidence>
<proteinExistence type="predicted"/>
<name>A0A0B6YBP7_9EUPU</name>
<feature type="non-terminal residue" evidence="1">
    <location>
        <position position="1"/>
    </location>
</feature>
<dbReference type="EMBL" id="HACG01006882">
    <property type="protein sequence ID" value="CEK53747.1"/>
    <property type="molecule type" value="Transcribed_RNA"/>
</dbReference>
<gene>
    <name evidence="1" type="primary">ORF21131</name>
</gene>
<accession>A0A0B6YBP7</accession>
<feature type="non-terminal residue" evidence="1">
    <location>
        <position position="90"/>
    </location>
</feature>
<dbReference type="AlphaFoldDB" id="A0A0B6YBP7"/>